<dbReference type="Pfam" id="PF01425">
    <property type="entry name" value="Amidase"/>
    <property type="match status" value="1"/>
</dbReference>
<reference evidence="2" key="1">
    <citation type="submission" date="2019-02" db="EMBL/GenBank/DDBJ databases">
        <authorList>
            <person name="Pothier F.J."/>
        </authorList>
    </citation>
    <scope>NUCLEOTIDE SEQUENCE</scope>
    <source>
        <strain evidence="2">CI-1B</strain>
    </source>
</reference>
<keyword evidence="2" id="KW-0436">Ligase</keyword>
<name>A0A508TED2_9BRAD</name>
<keyword evidence="3" id="KW-1185">Reference proteome</keyword>
<dbReference type="GO" id="GO:0050567">
    <property type="term" value="F:glutaminyl-tRNA synthase (glutamine-hydrolyzing) activity"/>
    <property type="evidence" value="ECO:0007669"/>
    <property type="project" value="UniProtKB-EC"/>
</dbReference>
<proteinExistence type="predicted"/>
<dbReference type="AlphaFoldDB" id="A0A508TED2"/>
<gene>
    <name evidence="2" type="primary">gatA_4</name>
    <name evidence="2" type="ORF">CI1B_44380</name>
</gene>
<feature type="domain" description="Amidase" evidence="1">
    <location>
        <begin position="25"/>
        <end position="444"/>
    </location>
</feature>
<sequence length="468" mass="49641">MGDLLTLDVTGAAKAILSGSLSPIDLTEHMLERILLIDPQLKAYVEVLSDEARAAARQADVEIRSGRYRGPLHGVPVAIKELYDVRGVRTRSGSKVRDDYAADADAAVVEKLREAGAVILGTTTTYEFAFGFDSPPTRNAWSIDHIPSGSTGGAAAAVAAGMCLAGIGSDSGGSIRTPAAANGIAGIKPTYGRVSKRGITVVSWSLDHPAPMGKCVRDLAILLKIMSGVDSHDPSTKDVPVPDYTKALDGDVRGVRIGLPTNYFFDDIQPAVANALNAAVKRLDKLGAIIVPIAVPGIDGIVDAWLPIALAEAAVYHQQSLRGKADLYGEDVRMLLEAGELTLATTYINAQRVRFAWIAALRETMQAIDVIITPTLPNTAMKVGETISKISSRHETVFEVSARFCAPFNMAGLPAASIPCGFAPDGLPIGLQIVGKPFDEAMVLRVGHAFENDTDYHLKRPSLRGLIG</sequence>
<protein>
    <submittedName>
        <fullName evidence="2">Glutamyl-tRNA(Gln) amidotransferase subunit A</fullName>
        <ecNumber evidence="2">6.3.5.7</ecNumber>
    </submittedName>
</protein>
<dbReference type="InterPro" id="IPR023631">
    <property type="entry name" value="Amidase_dom"/>
</dbReference>
<dbReference type="EC" id="6.3.5.7" evidence="2"/>
<dbReference type="PANTHER" id="PTHR11895:SF176">
    <property type="entry name" value="AMIDASE AMID-RELATED"/>
    <property type="match status" value="1"/>
</dbReference>
<dbReference type="InterPro" id="IPR036928">
    <property type="entry name" value="AS_sf"/>
</dbReference>
<organism evidence="2 3">
    <name type="scientific">Bradyrhizobium ivorense</name>
    <dbReference type="NCBI Taxonomy" id="2511166"/>
    <lineage>
        <taxon>Bacteria</taxon>
        <taxon>Pseudomonadati</taxon>
        <taxon>Pseudomonadota</taxon>
        <taxon>Alphaproteobacteria</taxon>
        <taxon>Hyphomicrobiales</taxon>
        <taxon>Nitrobacteraceae</taxon>
        <taxon>Bradyrhizobium</taxon>
    </lineage>
</organism>
<dbReference type="Gene3D" id="3.90.1300.10">
    <property type="entry name" value="Amidase signature (AS) domain"/>
    <property type="match status" value="1"/>
</dbReference>
<dbReference type="SUPFAM" id="SSF75304">
    <property type="entry name" value="Amidase signature (AS) enzymes"/>
    <property type="match status" value="1"/>
</dbReference>
<evidence type="ECO:0000313" key="3">
    <source>
        <dbReference type="Proteomes" id="UP000328092"/>
    </source>
</evidence>
<dbReference type="EMBL" id="CAADFC020000016">
    <property type="protein sequence ID" value="VIO72791.1"/>
    <property type="molecule type" value="Genomic_DNA"/>
</dbReference>
<evidence type="ECO:0000259" key="1">
    <source>
        <dbReference type="Pfam" id="PF01425"/>
    </source>
</evidence>
<dbReference type="GO" id="GO:0016740">
    <property type="term" value="F:transferase activity"/>
    <property type="evidence" value="ECO:0007669"/>
    <property type="project" value="UniProtKB-KW"/>
</dbReference>
<comment type="caution">
    <text evidence="2">The sequence shown here is derived from an EMBL/GenBank/DDBJ whole genome shotgun (WGS) entry which is preliminary data.</text>
</comment>
<dbReference type="InterPro" id="IPR000120">
    <property type="entry name" value="Amidase"/>
</dbReference>
<dbReference type="PANTHER" id="PTHR11895">
    <property type="entry name" value="TRANSAMIDASE"/>
    <property type="match status" value="1"/>
</dbReference>
<accession>A0A508TED2</accession>
<dbReference type="Proteomes" id="UP000328092">
    <property type="component" value="Unassembled WGS sequence"/>
</dbReference>
<evidence type="ECO:0000313" key="2">
    <source>
        <dbReference type="EMBL" id="VIO72791.1"/>
    </source>
</evidence>
<dbReference type="RefSeq" id="WP_172628139.1">
    <property type="nucleotide sequence ID" value="NZ_CAADFC020000016.1"/>
</dbReference>